<comment type="caution">
    <text evidence="2">The sequence shown here is derived from an EMBL/GenBank/DDBJ whole genome shotgun (WGS) entry which is preliminary data.</text>
</comment>
<protein>
    <submittedName>
        <fullName evidence="2">Uncharacterized protein</fullName>
    </submittedName>
</protein>
<reference evidence="2 3" key="1">
    <citation type="submission" date="2024-09" db="EMBL/GenBank/DDBJ databases">
        <authorList>
            <person name="Sun Q."/>
            <person name="Mori K."/>
        </authorList>
    </citation>
    <scope>NUCLEOTIDE SEQUENCE [LARGE SCALE GENOMIC DNA]</scope>
    <source>
        <strain evidence="2 3">JCM 3143</strain>
    </source>
</reference>
<dbReference type="EMBL" id="JBHMBW010000027">
    <property type="protein sequence ID" value="MFB9627109.1"/>
    <property type="molecule type" value="Genomic_DNA"/>
</dbReference>
<dbReference type="RefSeq" id="WP_344988925.1">
    <property type="nucleotide sequence ID" value="NZ_BAAAXV010000004.1"/>
</dbReference>
<gene>
    <name evidence="2" type="ORF">ACFFSA_28830</name>
</gene>
<sequence>MVQLRLMGDDTDRVREVAALVLAALRGHPALQLGDVAELANRRGPGVRVVFDVSTATAAGPYRVHAERVDADPVATPPTRRPSRRRPPALGTG</sequence>
<evidence type="ECO:0000313" key="3">
    <source>
        <dbReference type="Proteomes" id="UP001589532"/>
    </source>
</evidence>
<evidence type="ECO:0000256" key="1">
    <source>
        <dbReference type="SAM" id="MobiDB-lite"/>
    </source>
</evidence>
<evidence type="ECO:0000313" key="2">
    <source>
        <dbReference type="EMBL" id="MFB9627109.1"/>
    </source>
</evidence>
<name>A0ABV5S619_9ACTN</name>
<keyword evidence="3" id="KW-1185">Reference proteome</keyword>
<organism evidence="2 3">
    <name type="scientific">Nonomuraea helvata</name>
    <dbReference type="NCBI Taxonomy" id="37484"/>
    <lineage>
        <taxon>Bacteria</taxon>
        <taxon>Bacillati</taxon>
        <taxon>Actinomycetota</taxon>
        <taxon>Actinomycetes</taxon>
        <taxon>Streptosporangiales</taxon>
        <taxon>Streptosporangiaceae</taxon>
        <taxon>Nonomuraea</taxon>
    </lineage>
</organism>
<accession>A0ABV5S619</accession>
<dbReference type="Proteomes" id="UP001589532">
    <property type="component" value="Unassembled WGS sequence"/>
</dbReference>
<proteinExistence type="predicted"/>
<feature type="region of interest" description="Disordered" evidence="1">
    <location>
        <begin position="68"/>
        <end position="93"/>
    </location>
</feature>